<keyword evidence="9" id="KW-0472">Membrane</keyword>
<sequence>MSEQKKVTISTQNLAIGYKTKTVAKDINFSCNAGELCAIVGINGVGKSTLLRTLGNLQPKLSGSIRIKNKATNEYSSSQLAQELGIVLTEQPSSKNLTVEELIALGRHPYTNWIGSLSSSDKMYVQHSLEAFLLNDLRHNKCHELSDGQLQRVLIARAMAQDTPLILLDEPTTHLDLYHKVQILKLLQQLAHEKQKTIIFTTHEIDLAIQLCDTILILDGVKNTFGEPCKLIEQKHFEKLFPTEMVKFDAKTGSFKVNK</sequence>
<evidence type="ECO:0000256" key="1">
    <source>
        <dbReference type="ARBA" id="ARBA00004202"/>
    </source>
</evidence>
<keyword evidence="3" id="KW-1003">Cell membrane</keyword>
<dbReference type="Proteomes" id="UP000050827">
    <property type="component" value="Unassembled WGS sequence"/>
</dbReference>
<evidence type="ECO:0000256" key="8">
    <source>
        <dbReference type="ARBA" id="ARBA00023065"/>
    </source>
</evidence>
<dbReference type="PATRIC" id="fig|1547436.3.peg.418"/>
<evidence type="ECO:0000256" key="5">
    <source>
        <dbReference type="ARBA" id="ARBA00022741"/>
    </source>
</evidence>
<evidence type="ECO:0000259" key="10">
    <source>
        <dbReference type="PROSITE" id="PS50893"/>
    </source>
</evidence>
<gene>
    <name evidence="11" type="ORF">AAY42_02005</name>
</gene>
<keyword evidence="7" id="KW-0408">Iron</keyword>
<dbReference type="AlphaFoldDB" id="A0A0Q1CDK7"/>
<dbReference type="GO" id="GO:0016887">
    <property type="term" value="F:ATP hydrolysis activity"/>
    <property type="evidence" value="ECO:0007669"/>
    <property type="project" value="InterPro"/>
</dbReference>
<name>A0A0Q1CDK7_9FLAO</name>
<comment type="caution">
    <text evidence="11">The sequence shown here is derived from an EMBL/GenBank/DDBJ whole genome shotgun (WGS) entry which is preliminary data.</text>
</comment>
<dbReference type="InterPro" id="IPR003439">
    <property type="entry name" value="ABC_transporter-like_ATP-bd"/>
</dbReference>
<evidence type="ECO:0000256" key="4">
    <source>
        <dbReference type="ARBA" id="ARBA00022496"/>
    </source>
</evidence>
<dbReference type="STRING" id="346185.AAY42_02005"/>
<dbReference type="SUPFAM" id="SSF52540">
    <property type="entry name" value="P-loop containing nucleoside triphosphate hydrolases"/>
    <property type="match status" value="1"/>
</dbReference>
<dbReference type="Pfam" id="PF00005">
    <property type="entry name" value="ABC_tran"/>
    <property type="match status" value="1"/>
</dbReference>
<keyword evidence="8" id="KW-0406">Ion transport</keyword>
<evidence type="ECO:0000313" key="11">
    <source>
        <dbReference type="EMBL" id="KQC28801.1"/>
    </source>
</evidence>
<dbReference type="CDD" id="cd03214">
    <property type="entry name" value="ABC_Iron-Siderophores_B12_Hemin"/>
    <property type="match status" value="1"/>
</dbReference>
<protein>
    <submittedName>
        <fullName evidence="11">ABC transporter ATP-binding protein</fullName>
    </submittedName>
</protein>
<evidence type="ECO:0000256" key="6">
    <source>
        <dbReference type="ARBA" id="ARBA00022840"/>
    </source>
</evidence>
<dbReference type="GO" id="GO:0005524">
    <property type="term" value="F:ATP binding"/>
    <property type="evidence" value="ECO:0007669"/>
    <property type="project" value="UniProtKB-KW"/>
</dbReference>
<feature type="domain" description="ABC transporter" evidence="10">
    <location>
        <begin position="9"/>
        <end position="245"/>
    </location>
</feature>
<keyword evidence="2" id="KW-0813">Transport</keyword>
<dbReference type="FunFam" id="3.40.50.300:FF:000134">
    <property type="entry name" value="Iron-enterobactin ABC transporter ATP-binding protein"/>
    <property type="match status" value="1"/>
</dbReference>
<organism evidence="11 12">
    <name type="scientific">Flagellimonas eckloniae</name>
    <dbReference type="NCBI Taxonomy" id="346185"/>
    <lineage>
        <taxon>Bacteria</taxon>
        <taxon>Pseudomonadati</taxon>
        <taxon>Bacteroidota</taxon>
        <taxon>Flavobacteriia</taxon>
        <taxon>Flavobacteriales</taxon>
        <taxon>Flavobacteriaceae</taxon>
        <taxon>Flagellimonas</taxon>
    </lineage>
</organism>
<dbReference type="Gene3D" id="3.40.50.300">
    <property type="entry name" value="P-loop containing nucleotide triphosphate hydrolases"/>
    <property type="match status" value="1"/>
</dbReference>
<evidence type="ECO:0000313" key="12">
    <source>
        <dbReference type="Proteomes" id="UP000050827"/>
    </source>
</evidence>
<dbReference type="OrthoDB" id="9787851at2"/>
<dbReference type="InterPro" id="IPR027417">
    <property type="entry name" value="P-loop_NTPase"/>
</dbReference>
<dbReference type="PANTHER" id="PTHR42771">
    <property type="entry name" value="IRON(3+)-HYDROXAMATE IMPORT ATP-BINDING PROTEIN FHUC"/>
    <property type="match status" value="1"/>
</dbReference>
<keyword evidence="4" id="KW-0410">Iron transport</keyword>
<dbReference type="PROSITE" id="PS50893">
    <property type="entry name" value="ABC_TRANSPORTER_2"/>
    <property type="match status" value="1"/>
</dbReference>
<dbReference type="InterPro" id="IPR003593">
    <property type="entry name" value="AAA+_ATPase"/>
</dbReference>
<dbReference type="PANTHER" id="PTHR42771:SF3">
    <property type="entry name" value="PETROBACTIN IMPORT ATP-BINDING PROTEIN YCLP"/>
    <property type="match status" value="1"/>
</dbReference>
<evidence type="ECO:0000256" key="9">
    <source>
        <dbReference type="ARBA" id="ARBA00023136"/>
    </source>
</evidence>
<dbReference type="GO" id="GO:0005886">
    <property type="term" value="C:plasma membrane"/>
    <property type="evidence" value="ECO:0007669"/>
    <property type="project" value="UniProtKB-SubCell"/>
</dbReference>
<evidence type="ECO:0000256" key="2">
    <source>
        <dbReference type="ARBA" id="ARBA00022448"/>
    </source>
</evidence>
<dbReference type="SMART" id="SM00382">
    <property type="entry name" value="AAA"/>
    <property type="match status" value="1"/>
</dbReference>
<reference evidence="11 12" key="1">
    <citation type="submission" date="2015-04" db="EMBL/GenBank/DDBJ databases">
        <title>Complete genome of flavobacterium.</title>
        <authorList>
            <person name="Kwon Y.M."/>
            <person name="Kim S.-J."/>
        </authorList>
    </citation>
    <scope>NUCLEOTIDE SEQUENCE [LARGE SCALE GENOMIC DNA]</scope>
    <source>
        <strain evidence="11 12">DK169</strain>
    </source>
</reference>
<dbReference type="RefSeq" id="WP_055392340.1">
    <property type="nucleotide sequence ID" value="NZ_LCTZ01000002.1"/>
</dbReference>
<comment type="subcellular location">
    <subcellularLocation>
        <location evidence="1">Cell membrane</location>
        <topology evidence="1">Peripheral membrane protein</topology>
    </subcellularLocation>
</comment>
<keyword evidence="6 11" id="KW-0067">ATP-binding</keyword>
<dbReference type="EMBL" id="LCTZ01000002">
    <property type="protein sequence ID" value="KQC28801.1"/>
    <property type="molecule type" value="Genomic_DNA"/>
</dbReference>
<evidence type="ECO:0000256" key="7">
    <source>
        <dbReference type="ARBA" id="ARBA00023004"/>
    </source>
</evidence>
<keyword evidence="12" id="KW-1185">Reference proteome</keyword>
<keyword evidence="5" id="KW-0547">Nucleotide-binding</keyword>
<dbReference type="GO" id="GO:0006826">
    <property type="term" value="P:iron ion transport"/>
    <property type="evidence" value="ECO:0007669"/>
    <property type="project" value="UniProtKB-KW"/>
</dbReference>
<accession>A0A0Q1CDK7</accession>
<dbReference type="InterPro" id="IPR051535">
    <property type="entry name" value="Siderophore_ABC-ATPase"/>
</dbReference>
<proteinExistence type="predicted"/>
<evidence type="ECO:0000256" key="3">
    <source>
        <dbReference type="ARBA" id="ARBA00022475"/>
    </source>
</evidence>